<evidence type="ECO:0000313" key="1">
    <source>
        <dbReference type="EMBL" id="CAD7085200.1"/>
    </source>
</evidence>
<dbReference type="FunCoup" id="A0A7R8YWW1">
    <property type="interactions" value="1"/>
</dbReference>
<name>A0A7R8YWW1_HERIL</name>
<accession>A0A7R8YWW1</accession>
<dbReference type="OMA" id="VTARCSW"/>
<dbReference type="InterPro" id="IPR028043">
    <property type="entry name" value="PAAT-like"/>
</dbReference>
<dbReference type="PANTHER" id="PTHR14787">
    <property type="entry name" value="C10ORF188 FAMILY MEMBER"/>
    <property type="match status" value="1"/>
</dbReference>
<dbReference type="AlphaFoldDB" id="A0A7R8YWW1"/>
<dbReference type="Proteomes" id="UP000594454">
    <property type="component" value="Chromosome 3"/>
</dbReference>
<evidence type="ECO:0000313" key="2">
    <source>
        <dbReference type="Proteomes" id="UP000594454"/>
    </source>
</evidence>
<keyword evidence="2" id="KW-1185">Reference proteome</keyword>
<gene>
    <name evidence="1" type="ORF">HERILL_LOCUS8058</name>
</gene>
<protein>
    <submittedName>
        <fullName evidence="1">Uncharacterized protein</fullName>
    </submittedName>
</protein>
<reference evidence="1 2" key="1">
    <citation type="submission" date="2020-11" db="EMBL/GenBank/DDBJ databases">
        <authorList>
            <person name="Wallbank WR R."/>
            <person name="Pardo Diaz C."/>
            <person name="Kozak K."/>
            <person name="Martin S."/>
            <person name="Jiggins C."/>
            <person name="Moest M."/>
            <person name="Warren A I."/>
            <person name="Generalovic N T."/>
            <person name="Byers J.R.P. K."/>
            <person name="Montejo-Kovacevich G."/>
            <person name="Yen C E."/>
        </authorList>
    </citation>
    <scope>NUCLEOTIDE SEQUENCE [LARGE SCALE GENOMIC DNA]</scope>
</reference>
<dbReference type="InParanoid" id="A0A7R8YWW1"/>
<dbReference type="PANTHER" id="PTHR14787:SF1">
    <property type="entry name" value="ATPASE PAAT"/>
    <property type="match status" value="1"/>
</dbReference>
<proteinExistence type="predicted"/>
<organism evidence="1 2">
    <name type="scientific">Hermetia illucens</name>
    <name type="common">Black soldier fly</name>
    <dbReference type="NCBI Taxonomy" id="343691"/>
    <lineage>
        <taxon>Eukaryota</taxon>
        <taxon>Metazoa</taxon>
        <taxon>Ecdysozoa</taxon>
        <taxon>Arthropoda</taxon>
        <taxon>Hexapoda</taxon>
        <taxon>Insecta</taxon>
        <taxon>Pterygota</taxon>
        <taxon>Neoptera</taxon>
        <taxon>Endopterygota</taxon>
        <taxon>Diptera</taxon>
        <taxon>Brachycera</taxon>
        <taxon>Stratiomyomorpha</taxon>
        <taxon>Stratiomyidae</taxon>
        <taxon>Hermetiinae</taxon>
        <taxon>Hermetia</taxon>
    </lineage>
</organism>
<dbReference type="OrthoDB" id="7880149at2759"/>
<dbReference type="EMBL" id="LR899011">
    <property type="protein sequence ID" value="CAD7085200.1"/>
    <property type="molecule type" value="Genomic_DNA"/>
</dbReference>
<dbReference type="Pfam" id="PF14958">
    <property type="entry name" value="PAAT-like"/>
    <property type="match status" value="1"/>
</dbReference>
<sequence length="308" mass="35096">MAADCRVACENWSLVRGEIIQQALIVKRISTSEKYEHPPLDEIIDTDRAVFLETETLQPCDIHFEFPPTCSVYAIAIITDCQKLEMFIGKCEEYHKTFYGELVDEVDGSRIYYHDVELSNTPVSNFNIRLIPKEVTLWIYGIVVALKPNMKALADSIFAPTIDFNNVQNILAESKNKLTPDAERCRKFVQSYASSKTTLRPPNLDSIVSMMNGNLLNNTSTVANKGSGEYSSETSNVETNYNSTCKEQNIKSQPIGEANEIFKPIMDYVDSTISEMEKRIQSRIDELERRQHMKLDKILELLNNKTDQ</sequence>